<evidence type="ECO:0000313" key="1">
    <source>
        <dbReference type="EMBL" id="CAG8461729.1"/>
    </source>
</evidence>
<accession>A0A9N8Z1C6</accession>
<organism evidence="1 2">
    <name type="scientific">Cetraspora pellucida</name>
    <dbReference type="NCBI Taxonomy" id="1433469"/>
    <lineage>
        <taxon>Eukaryota</taxon>
        <taxon>Fungi</taxon>
        <taxon>Fungi incertae sedis</taxon>
        <taxon>Mucoromycota</taxon>
        <taxon>Glomeromycotina</taxon>
        <taxon>Glomeromycetes</taxon>
        <taxon>Diversisporales</taxon>
        <taxon>Gigasporaceae</taxon>
        <taxon>Cetraspora</taxon>
    </lineage>
</organism>
<gene>
    <name evidence="1" type="ORF">CPELLU_LOCUS655</name>
</gene>
<dbReference type="Gene3D" id="3.80.10.10">
    <property type="entry name" value="Ribonuclease Inhibitor"/>
    <property type="match status" value="1"/>
</dbReference>
<dbReference type="Proteomes" id="UP000789759">
    <property type="component" value="Unassembled WGS sequence"/>
</dbReference>
<dbReference type="OrthoDB" id="2382657at2759"/>
<comment type="caution">
    <text evidence="1">The sequence shown here is derived from an EMBL/GenBank/DDBJ whole genome shotgun (WGS) entry which is preliminary data.</text>
</comment>
<proteinExistence type="predicted"/>
<sequence length="558" mass="65685">MKKNLQFPKSIFINIISNSNIENLYNCLLVNKNLCEIVIPILWETPFEYLYDKLLPDWRKVSALIQVYVSCLSNETKSILERSGINKKLSIIPPPTFNYVSFLKSLDYRLIFDSVVVWLNNSDKTAQRSTNQHYLIVKELFKLFFNNIKYLESFVCKFRPNLINHKLFPNYITLLNLPGAQKHFSYLNRFVIRDIIPTEWCNEIIQKAQKIQEIEVDLSECYEDDEMIAELIIKQPNLSKITISSRQKLPCISDALKHKVKSLNIINIFPNISVNLKGLSECSNLIELNLSSEEFISKATFEFFVCSKFSQLKKLYLNFNNLYLDQISTLIRNTHSLQDIYLKFDLIQGSKHSADFINAIVDNCPNLINLQAIIPDDEISRLPNLFASCKKLENVICLDGNYKDMDLIDISETLLEMGKVVQPNLRKFITRSCWTFSSEALNSFLENYEKKRYNKYKQLELKIKTNDYDDRIPIIEKFGRKGVLSINNWKNKFKEYYNNKFIDSSIGLEDSWSWQHDWIILSCEEEEDDHRYFHREDDSKLISDVVEEFIQKKPYQKF</sequence>
<reference evidence="1" key="1">
    <citation type="submission" date="2021-06" db="EMBL/GenBank/DDBJ databases">
        <authorList>
            <person name="Kallberg Y."/>
            <person name="Tangrot J."/>
            <person name="Rosling A."/>
        </authorList>
    </citation>
    <scope>NUCLEOTIDE SEQUENCE</scope>
    <source>
        <strain evidence="1">FL966</strain>
    </source>
</reference>
<dbReference type="AlphaFoldDB" id="A0A9N8Z1C6"/>
<keyword evidence="2" id="KW-1185">Reference proteome</keyword>
<evidence type="ECO:0000313" key="2">
    <source>
        <dbReference type="Proteomes" id="UP000789759"/>
    </source>
</evidence>
<dbReference type="EMBL" id="CAJVQA010000196">
    <property type="protein sequence ID" value="CAG8461729.1"/>
    <property type="molecule type" value="Genomic_DNA"/>
</dbReference>
<protein>
    <submittedName>
        <fullName evidence="1">13900_t:CDS:1</fullName>
    </submittedName>
</protein>
<name>A0A9N8Z1C6_9GLOM</name>
<dbReference type="SUPFAM" id="SSF52047">
    <property type="entry name" value="RNI-like"/>
    <property type="match status" value="1"/>
</dbReference>
<dbReference type="InterPro" id="IPR032675">
    <property type="entry name" value="LRR_dom_sf"/>
</dbReference>